<dbReference type="PANTHER" id="PTHR37529:SF1">
    <property type="entry name" value="TRANSPOSASE INSG FOR INSERTION SEQUENCE ELEMENT IS4-RELATED"/>
    <property type="match status" value="1"/>
</dbReference>
<dbReference type="InterPro" id="IPR047952">
    <property type="entry name" value="Transpos_IS4"/>
</dbReference>
<feature type="domain" description="Transposase IS4 N-terminal" evidence="2">
    <location>
        <begin position="15"/>
        <end position="107"/>
    </location>
</feature>
<dbReference type="InterPro" id="IPR012337">
    <property type="entry name" value="RNaseH-like_sf"/>
</dbReference>
<evidence type="ECO:0000313" key="4">
    <source>
        <dbReference type="Proteomes" id="UP000282312"/>
    </source>
</evidence>
<evidence type="ECO:0000313" key="3">
    <source>
        <dbReference type="EMBL" id="RQX10549.1"/>
    </source>
</evidence>
<keyword evidence="4" id="KW-1185">Reference proteome</keyword>
<dbReference type="SUPFAM" id="SSF53098">
    <property type="entry name" value="Ribonuclease H-like"/>
    <property type="match status" value="1"/>
</dbReference>
<proteinExistence type="predicted"/>
<dbReference type="OrthoDB" id="477305at2"/>
<feature type="domain" description="Transposase IS4-like" evidence="1">
    <location>
        <begin position="121"/>
        <end position="337"/>
    </location>
</feature>
<organism evidence="3 4">
    <name type="scientific">Micromonospora inaquosa</name>
    <dbReference type="NCBI Taxonomy" id="2203716"/>
    <lineage>
        <taxon>Bacteria</taxon>
        <taxon>Bacillati</taxon>
        <taxon>Actinomycetota</taxon>
        <taxon>Actinomycetes</taxon>
        <taxon>Micromonosporales</taxon>
        <taxon>Micromonosporaceae</taxon>
        <taxon>Micromonospora</taxon>
    </lineage>
</organism>
<dbReference type="Gene3D" id="3.90.350.10">
    <property type="entry name" value="Transposase Inhibitor Protein From Tn5, Chain A, domain 1"/>
    <property type="match status" value="1"/>
</dbReference>
<dbReference type="PANTHER" id="PTHR37529">
    <property type="entry name" value="TRANSPOSASE INSG FOR INSERTION SEQUENCE ELEMENT IS4-RELATED"/>
    <property type="match status" value="1"/>
</dbReference>
<dbReference type="GO" id="GO:0003677">
    <property type="term" value="F:DNA binding"/>
    <property type="evidence" value="ECO:0007669"/>
    <property type="project" value="InterPro"/>
</dbReference>
<reference evidence="3 4" key="1">
    <citation type="submission" date="2018-05" db="EMBL/GenBank/DDBJ databases">
        <title>Micromonospora from Atacama Desert.</title>
        <authorList>
            <person name="Carro L."/>
            <person name="Goodfellow M."/>
            <person name="Klenk H.-P."/>
        </authorList>
    </citation>
    <scope>NUCLEOTIDE SEQUENCE [LARGE SCALE GENOMIC DNA]</scope>
    <source>
        <strain evidence="3 4">LB39</strain>
    </source>
</reference>
<dbReference type="AlphaFoldDB" id="A0A3N9XCB9"/>
<dbReference type="InterPro" id="IPR024473">
    <property type="entry name" value="Transposases_IS4_N"/>
</dbReference>
<dbReference type="NCBIfam" id="NF033592">
    <property type="entry name" value="transpos_IS4_1"/>
    <property type="match status" value="1"/>
</dbReference>
<comment type="caution">
    <text evidence="3">The sequence shown here is derived from an EMBL/GenBank/DDBJ whole genome shotgun (WGS) entry which is preliminary data.</text>
</comment>
<dbReference type="EMBL" id="QGSZ01000039">
    <property type="protein sequence ID" value="RQX10549.1"/>
    <property type="molecule type" value="Genomic_DNA"/>
</dbReference>
<accession>A0A3N9XCB9</accession>
<protein>
    <submittedName>
        <fullName evidence="3">IS4 family transposase</fullName>
    </submittedName>
</protein>
<dbReference type="Pfam" id="PF01609">
    <property type="entry name" value="DDE_Tnp_1"/>
    <property type="match status" value="1"/>
</dbReference>
<dbReference type="Proteomes" id="UP000282312">
    <property type="component" value="Unassembled WGS sequence"/>
</dbReference>
<dbReference type="GO" id="GO:0004803">
    <property type="term" value="F:transposase activity"/>
    <property type="evidence" value="ECO:0007669"/>
    <property type="project" value="InterPro"/>
</dbReference>
<evidence type="ECO:0000259" key="2">
    <source>
        <dbReference type="Pfam" id="PF13006"/>
    </source>
</evidence>
<sequence>MHRTIQVAAGRFAPGHLGELTQIVPFEMVDDILATTGAVQSRIRDLPSRVVVYLLLAAGLFAECGYRQVWARLTSGLDGLAVAVPTSSALAQARRRIGVRPLAALFALLAGPAAGAERWRGLLVCAIDGTTMSVPDSPANLAVYGRQTGSHGGSGYPLLRLVTVVACGTRTIIDAVFGTIGVAEIRYAPRLFACLRPGMLLLADRNFAVRDLAEQIHARGADLLIRCKDNRKLSTIRRCPDGSWLSKLGTVTVRVIEAEITVTTGGQPHHTGRYRLLTTLTDHRTFPALDLVALYHQRWEIETAFLELKSTTLSGRVLRARTPAGISQEVYALLTAYQALRLAMTDATDSDPDTDPDRASFTIALNTARDQVIHAAAVIAGTIIDLVGAIGRAVLNDPLPERRTRNSPRVVKRAISKHRAKGNIDRTNHPAATTTITTRLTTRPEP</sequence>
<evidence type="ECO:0000259" key="1">
    <source>
        <dbReference type="Pfam" id="PF01609"/>
    </source>
</evidence>
<dbReference type="InterPro" id="IPR002559">
    <property type="entry name" value="Transposase_11"/>
</dbReference>
<dbReference type="GO" id="GO:0006313">
    <property type="term" value="P:DNA transposition"/>
    <property type="evidence" value="ECO:0007669"/>
    <property type="project" value="InterPro"/>
</dbReference>
<name>A0A3N9XCB9_9ACTN</name>
<gene>
    <name evidence="3" type="ORF">DLJ59_00365</name>
</gene>
<dbReference type="Pfam" id="PF13006">
    <property type="entry name" value="Nterm_IS4"/>
    <property type="match status" value="1"/>
</dbReference>